<evidence type="ECO:0000256" key="1">
    <source>
        <dbReference type="SAM" id="SignalP"/>
    </source>
</evidence>
<sequence>MRRIRPAAIAAMLLAAPAAAQVAEPWQPPVLTTERYNEDWSDLADPARRSGRWTEPFKYMPVDDAGRSYLTTGIEVRLRNEAYRNNLWGGADAPDDGYLWLRAMPYADLHVGAARIFVQPIAAYAIGVQPSPGPVDQTRVDLLQGFADVVLPLDGEATLRLRAGRELIGLGTERLVGTRYGPNVPLAFDGGRAILHSGRATINLLYVLPVEARADSFDDRSSPTRRLWGAYVTRTLGSAGGTGIDLYYLGYRNSRAAFDQGEGRETRHTIGLRSFGAEGNWRWNVEGVWQFGHFAGAPIRAWTLGTELVRSFPDTPLKPQLTLRANIVSGDHDRDDPRLQTFNALFPKGKYFGELSPIGPYNIVNAHLGAGIDLGHGFGLGLAGMAFWRESTGDGIYDIPGHLIRSGEGSDARFVGKEAEATLSWLATPELEISASLSFFKPGAFIRDTGPARTIRMIGLESNFRF</sequence>
<dbReference type="EMBL" id="PHHF01000017">
    <property type="protein sequence ID" value="PTD26504.1"/>
    <property type="molecule type" value="Genomic_DNA"/>
</dbReference>
<protein>
    <recommendedName>
        <fullName evidence="2">Alginate export domain-containing protein</fullName>
    </recommendedName>
</protein>
<organism evidence="3 4">
    <name type="scientific">Edaphosphingomonas fennica</name>
    <dbReference type="NCBI Taxonomy" id="114404"/>
    <lineage>
        <taxon>Bacteria</taxon>
        <taxon>Pseudomonadati</taxon>
        <taxon>Pseudomonadota</taxon>
        <taxon>Alphaproteobacteria</taxon>
        <taxon>Sphingomonadales</taxon>
        <taxon>Rhizorhabdaceae</taxon>
        <taxon>Edaphosphingomonas</taxon>
    </lineage>
</organism>
<gene>
    <name evidence="3" type="ORF">CV103_03330</name>
</gene>
<proteinExistence type="predicted"/>
<dbReference type="Proteomes" id="UP000241206">
    <property type="component" value="Unassembled WGS sequence"/>
</dbReference>
<feature type="domain" description="Alginate export" evidence="2">
    <location>
        <begin position="69"/>
        <end position="453"/>
    </location>
</feature>
<dbReference type="AlphaFoldDB" id="A0A2T4I719"/>
<dbReference type="Pfam" id="PF13372">
    <property type="entry name" value="Alginate_exp"/>
    <property type="match status" value="1"/>
</dbReference>
<feature type="signal peptide" evidence="1">
    <location>
        <begin position="1"/>
        <end position="22"/>
    </location>
</feature>
<dbReference type="RefSeq" id="WP_107393976.1">
    <property type="nucleotide sequence ID" value="NZ_PHHF01000017.1"/>
</dbReference>
<dbReference type="Gene3D" id="2.40.160.100">
    <property type="match status" value="1"/>
</dbReference>
<reference evidence="3 4" key="1">
    <citation type="submission" date="2017-11" db="EMBL/GenBank/DDBJ databases">
        <title>Sphingomonas oleivorans sp. nov., isolated from oil-contaminated soil.</title>
        <authorList>
            <person name="Wang L."/>
            <person name="Chen L."/>
        </authorList>
    </citation>
    <scope>NUCLEOTIDE SEQUENCE [LARGE SCALE GENOMIC DNA]</scope>
    <source>
        <strain evidence="3 4">K101</strain>
    </source>
</reference>
<evidence type="ECO:0000259" key="2">
    <source>
        <dbReference type="Pfam" id="PF13372"/>
    </source>
</evidence>
<keyword evidence="4" id="KW-1185">Reference proteome</keyword>
<accession>A0A2T4I719</accession>
<dbReference type="InterPro" id="IPR053728">
    <property type="entry name" value="Alginate_Permeability_Chnl"/>
</dbReference>
<keyword evidence="1" id="KW-0732">Signal</keyword>
<dbReference type="InterPro" id="IPR025388">
    <property type="entry name" value="Alginate_export_dom"/>
</dbReference>
<name>A0A2T4I719_9SPHN</name>
<evidence type="ECO:0000313" key="3">
    <source>
        <dbReference type="EMBL" id="PTD26504.1"/>
    </source>
</evidence>
<feature type="chain" id="PRO_5015525564" description="Alginate export domain-containing protein" evidence="1">
    <location>
        <begin position="23"/>
        <end position="466"/>
    </location>
</feature>
<evidence type="ECO:0000313" key="4">
    <source>
        <dbReference type="Proteomes" id="UP000241206"/>
    </source>
</evidence>
<comment type="caution">
    <text evidence="3">The sequence shown here is derived from an EMBL/GenBank/DDBJ whole genome shotgun (WGS) entry which is preliminary data.</text>
</comment>